<name>L0EF64_THECK</name>
<dbReference type="HOGENOM" id="CLU_031506_5_2_9"/>
<dbReference type="STRING" id="717605.Theco_2153"/>
<feature type="binding site" evidence="1">
    <location>
        <position position="103"/>
    </location>
    <ligand>
        <name>a divalent metal cation</name>
        <dbReference type="ChEBI" id="CHEBI:60240"/>
        <label>1</label>
    </ligand>
</feature>
<proteinExistence type="predicted"/>
<evidence type="ECO:0000256" key="1">
    <source>
        <dbReference type="PIRSR" id="PIRSR005902-1"/>
    </source>
</evidence>
<dbReference type="KEGG" id="tco:Theco_2153"/>
<keyword evidence="3" id="KW-1185">Reference proteome</keyword>
<feature type="binding site" evidence="1">
    <location>
        <position position="14"/>
    </location>
    <ligand>
        <name>a divalent metal cation</name>
        <dbReference type="ChEBI" id="CHEBI:60240"/>
        <label>1</label>
    </ligand>
</feature>
<feature type="binding site" evidence="1">
    <location>
        <position position="171"/>
    </location>
    <ligand>
        <name>a divalent metal cation</name>
        <dbReference type="ChEBI" id="CHEBI:60240"/>
        <label>2</label>
    </ligand>
</feature>
<dbReference type="EMBL" id="CP003255">
    <property type="protein sequence ID" value="AGA58274.1"/>
    <property type="molecule type" value="Genomic_DNA"/>
</dbReference>
<evidence type="ECO:0000313" key="2">
    <source>
        <dbReference type="EMBL" id="AGA58274.1"/>
    </source>
</evidence>
<dbReference type="OrthoDB" id="9775608at2"/>
<dbReference type="InterPro" id="IPR001130">
    <property type="entry name" value="TatD-like"/>
</dbReference>
<dbReference type="PIRSF" id="PIRSF005902">
    <property type="entry name" value="DNase_TatD"/>
    <property type="match status" value="1"/>
</dbReference>
<dbReference type="RefSeq" id="WP_015255019.1">
    <property type="nucleotide sequence ID" value="NC_019897.1"/>
</dbReference>
<feature type="binding site" evidence="1">
    <location>
        <position position="16"/>
    </location>
    <ligand>
        <name>a divalent metal cation</name>
        <dbReference type="ChEBI" id="CHEBI:60240"/>
        <label>1</label>
    </ligand>
</feature>
<feature type="binding site" evidence="1">
    <location>
        <position position="147"/>
    </location>
    <ligand>
        <name>a divalent metal cation</name>
        <dbReference type="ChEBI" id="CHEBI:60240"/>
        <label>2</label>
    </ligand>
</feature>
<dbReference type="PANTHER" id="PTHR46124">
    <property type="entry name" value="D-AMINOACYL-TRNA DEACYLASE"/>
    <property type="match status" value="1"/>
</dbReference>
<feature type="binding site" evidence="1">
    <location>
        <position position="219"/>
    </location>
    <ligand>
        <name>a divalent metal cation</name>
        <dbReference type="ChEBI" id="CHEBI:60240"/>
        <label>1</label>
    </ligand>
</feature>
<dbReference type="Proteomes" id="UP000010795">
    <property type="component" value="Chromosome"/>
</dbReference>
<dbReference type="GO" id="GO:0016788">
    <property type="term" value="F:hydrolase activity, acting on ester bonds"/>
    <property type="evidence" value="ECO:0007669"/>
    <property type="project" value="InterPro"/>
</dbReference>
<sequence length="270" mass="30405">MAKEREAFGWIDAHIHVDKYEPEERERLLAEAYAAGGEAVVGVSMNLESSRENRKLALRHAGRYMPAYGHHPEIPLPEPDEEKELFAWIRRLHEAGERFAIGEVGLPYYTRTEAEAAGRPFNEGPHLALLDRFAALAAELDRPIVLHAVYEDAEKACDILERHGMKRAHFHWFKGPEATIRLMIARGWHVSVTPDVVYEPEIQALVRAYPLELLMAETDGPWQHEGPFAGRPTTPAMVRDVIRAVAELKGLGVEETAAAMLAVTKRFYGI</sequence>
<dbReference type="Pfam" id="PF01026">
    <property type="entry name" value="TatD_DNase"/>
    <property type="match status" value="1"/>
</dbReference>
<reference evidence="3" key="1">
    <citation type="submission" date="2012-01" db="EMBL/GenBank/DDBJ databases">
        <title>Complete sequence of chromosome of Thermobacillus composti KWC4.</title>
        <authorList>
            <person name="Lucas S."/>
            <person name="Han J."/>
            <person name="Lapidus A."/>
            <person name="Cheng J.-F."/>
            <person name="Goodwin L."/>
            <person name="Pitluck S."/>
            <person name="Peters L."/>
            <person name="Ovchinnikova G."/>
            <person name="Teshima H."/>
            <person name="Detter J.C."/>
            <person name="Han C."/>
            <person name="Tapia R."/>
            <person name="Land M."/>
            <person name="Hauser L."/>
            <person name="Kyrpides N."/>
            <person name="Ivanova N."/>
            <person name="Pagani I."/>
            <person name="Anderson I."/>
            <person name="Woyke T."/>
        </authorList>
    </citation>
    <scope>NUCLEOTIDE SEQUENCE [LARGE SCALE GENOMIC DNA]</scope>
    <source>
        <strain evidence="3">DSM 18247 / JCM 13945 / KWC4</strain>
    </source>
</reference>
<gene>
    <name evidence="2" type="ordered locus">Theco_2153</name>
</gene>
<keyword evidence="1" id="KW-0479">Metal-binding</keyword>
<evidence type="ECO:0000313" key="3">
    <source>
        <dbReference type="Proteomes" id="UP000010795"/>
    </source>
</evidence>
<dbReference type="SUPFAM" id="SSF51556">
    <property type="entry name" value="Metallo-dependent hydrolases"/>
    <property type="match status" value="1"/>
</dbReference>
<dbReference type="InterPro" id="IPR032466">
    <property type="entry name" value="Metal_Hydrolase"/>
</dbReference>
<accession>L0EF64</accession>
<dbReference type="Gene3D" id="3.20.20.140">
    <property type="entry name" value="Metal-dependent hydrolases"/>
    <property type="match status" value="1"/>
</dbReference>
<protein>
    <submittedName>
        <fullName evidence="2">Mg-dependent DNase</fullName>
    </submittedName>
</protein>
<dbReference type="AlphaFoldDB" id="L0EF64"/>
<organism evidence="2 3">
    <name type="scientific">Thermobacillus composti (strain DSM 18247 / JCM 13945 / KWC4)</name>
    <dbReference type="NCBI Taxonomy" id="717605"/>
    <lineage>
        <taxon>Bacteria</taxon>
        <taxon>Bacillati</taxon>
        <taxon>Bacillota</taxon>
        <taxon>Bacilli</taxon>
        <taxon>Bacillales</taxon>
        <taxon>Paenibacillaceae</taxon>
        <taxon>Thermobacillus</taxon>
    </lineage>
</organism>
<dbReference type="GO" id="GO:0046872">
    <property type="term" value="F:metal ion binding"/>
    <property type="evidence" value="ECO:0007669"/>
    <property type="project" value="UniProtKB-KW"/>
</dbReference>
<dbReference type="PANTHER" id="PTHR46124:SF2">
    <property type="entry name" value="D-AMINOACYL-TRNA DEACYLASE"/>
    <property type="match status" value="1"/>
</dbReference>
<dbReference type="eggNOG" id="COG0084">
    <property type="taxonomic scope" value="Bacteria"/>
</dbReference>